<evidence type="ECO:0000259" key="1">
    <source>
        <dbReference type="Pfam" id="PF01749"/>
    </source>
</evidence>
<evidence type="ECO:0000313" key="3">
    <source>
        <dbReference type="Proteomes" id="UP000683925"/>
    </source>
</evidence>
<dbReference type="GO" id="GO:0006606">
    <property type="term" value="P:protein import into nucleus"/>
    <property type="evidence" value="ECO:0007669"/>
    <property type="project" value="InterPro"/>
</dbReference>
<feature type="domain" description="IBB" evidence="1">
    <location>
        <begin position="5"/>
        <end position="71"/>
    </location>
</feature>
<dbReference type="GO" id="GO:0061608">
    <property type="term" value="F:nuclear import signal receptor activity"/>
    <property type="evidence" value="ECO:0007669"/>
    <property type="project" value="InterPro"/>
</dbReference>
<proteinExistence type="predicted"/>
<dbReference type="OrthoDB" id="299898at2759"/>
<dbReference type="Proteomes" id="UP000683925">
    <property type="component" value="Unassembled WGS sequence"/>
</dbReference>
<comment type="caution">
    <text evidence="2">The sequence shown here is derived from an EMBL/GenBank/DDBJ whole genome shotgun (WGS) entry which is preliminary data.</text>
</comment>
<dbReference type="EMBL" id="CAJJDP010000023">
    <property type="protein sequence ID" value="CAD8150467.1"/>
    <property type="molecule type" value="Genomic_DNA"/>
</dbReference>
<protein>
    <recommendedName>
        <fullName evidence="1">IBB domain-containing protein</fullName>
    </recommendedName>
</protein>
<sequence length="467" mass="55258">MNIVQKKREEFSINIRKQKREELFKSKRVSNTQYLPFSDIATMQSEIYQNAYYQKQCPNNVQLNETIQKIFKISELADAFNQHDCEKNYDTSSDVDIIFDIIGKGYPVLDRACLQILLSFTLPSHLTCKPILKYIPTLLKFFNETQYEELQQTVLFIFSNLAADCYQCRDAILIYEIPQAVFQAIHQTTNELMNDLAQILINISRTQPLMSNFNQIQMIKLCWQLFPFLQGHEYIAGILQLIQKICQKDKNLLDMNFLSSICQDHTNSDLYLNEILALIKIMSYFDRNRYEQIENNILNFIIVKVNKILLNGNLDKHFQKQINKMLSIFTNMIVENPKIIYIALDTNIMQLFRFNEQLQETYKEIFCSIYYFSFYYQVINNLNQSQIKQFIQLFQPIQQLINLLDQNMNSSDIIIDILRIIEIILQQDKESISVFIKQNGEQYLAELSQHENEEVYKICESIFEIIN</sequence>
<keyword evidence="3" id="KW-1185">Reference proteome</keyword>
<name>A0A8S1TF85_PAROT</name>
<accession>A0A8S1TF85</accession>
<dbReference type="AlphaFoldDB" id="A0A8S1TF85"/>
<evidence type="ECO:0000313" key="2">
    <source>
        <dbReference type="EMBL" id="CAD8150467.1"/>
    </source>
</evidence>
<dbReference type="Pfam" id="PF01749">
    <property type="entry name" value="IBB"/>
    <property type="match status" value="1"/>
</dbReference>
<dbReference type="InterPro" id="IPR002652">
    <property type="entry name" value="Importin-a_IBB"/>
</dbReference>
<reference evidence="2" key="1">
    <citation type="submission" date="2021-01" db="EMBL/GenBank/DDBJ databases">
        <authorList>
            <consortium name="Genoscope - CEA"/>
            <person name="William W."/>
        </authorList>
    </citation>
    <scope>NUCLEOTIDE SEQUENCE</scope>
</reference>
<gene>
    <name evidence="2" type="ORF">POCTA_138.1.T0230348</name>
</gene>
<dbReference type="OMA" id="MIKLCWQ"/>
<organism evidence="2 3">
    <name type="scientific">Paramecium octaurelia</name>
    <dbReference type="NCBI Taxonomy" id="43137"/>
    <lineage>
        <taxon>Eukaryota</taxon>
        <taxon>Sar</taxon>
        <taxon>Alveolata</taxon>
        <taxon>Ciliophora</taxon>
        <taxon>Intramacronucleata</taxon>
        <taxon>Oligohymenophorea</taxon>
        <taxon>Peniculida</taxon>
        <taxon>Parameciidae</taxon>
        <taxon>Paramecium</taxon>
    </lineage>
</organism>